<dbReference type="OrthoDB" id="4804006at2"/>
<gene>
    <name evidence="1" type="ORF">CALK_0178</name>
</gene>
<evidence type="ECO:0000313" key="1">
    <source>
        <dbReference type="EMBL" id="ERP39378.1"/>
    </source>
</evidence>
<organism evidence="1 2">
    <name type="scientific">Chitinivibrio alkaliphilus ACht1</name>
    <dbReference type="NCBI Taxonomy" id="1313304"/>
    <lineage>
        <taxon>Bacteria</taxon>
        <taxon>Pseudomonadati</taxon>
        <taxon>Fibrobacterota</taxon>
        <taxon>Chitinivibrionia</taxon>
        <taxon>Chitinivibrionales</taxon>
        <taxon>Chitinivibrionaceae</taxon>
        <taxon>Chitinivibrio</taxon>
    </lineage>
</organism>
<evidence type="ECO:0000313" key="2">
    <source>
        <dbReference type="Proteomes" id="UP000017148"/>
    </source>
</evidence>
<dbReference type="STRING" id="1313304.CALK_0178"/>
<sequence length="1401" mass="156069">MAFSENSSSDVDIEDLNLAIIWNRNTRMDQTNTPYTLWRSLVDLTDPEEEQGWREAPEVGMAQLHFFISAISGGRIPVDENNSLDTAGVVTELSFGEGIPVAGHGTILNTIAIYNNDHFQSDNLSLDRLISDFQGESPDAIIYINGGYEWGSHTDGMYQLLLDAAEEGIGILQIGDISATEAVNIDPEKTSFPVMGVQNWYRFTTYSGSVITDFNLLTENDDADWERGNEVYLQYEQSPGGGYPHIYRIYEGEDDTGRLLYERRVDTEGYDAAGTWLDRQPFDGPARVNELDMNDLDITINHGNSGHWSIDAKAVEIITEDIYGPAMRAGVHLNTELVVGWDQASNSIRLIESVLWQNQFAGDVYWGSSFMIEDEILADPGDPLPTPVGGWNSLGEYETDTESFRFDQDYTVTHNGREYLIISAGTRIKAFPPQGGPGEELVSTAPEGTPRNYVPQFAAGGYEDMKILLFPEGETESIFENVFPSLAGVRELPFRDWEHTGERTGRLRASADIWAFNEQLRLRSFEDLLDGGDFDTEAYYVNYLGKQVAGRDGVLHFTRPAENQDEFVDLFNNKRQDLLGYDADGKIYNTISVVQTGRRRLGMLGFQPSYLADVDLAHLLLQDITKWIAVDDWRYPDPSIHLRHHGNTTIAQEDERVFTTLDTVKVIVDFTVKGPDIRSSTYDMVLTAEYNGTPYEWRKSVTRKPNVPVDTFTFSLREQFKVDPSANQDEQRRLHLSAEVEPTSQRFLEGAASVGLVYRKLQPPQFTPPSGEFEQELLVNLRSPENDIDGDPVVGDVFVDVVAPTEERGTSPHEYILRQAGRIRAFSAKEGYLHSREEESDTFVQQQVAVLDISPEQGSAFGEALLVQVSSNVSPIFYRIDGGETQSIDHTEGAFSVSRGDPQPGDSSAVQVEVWVDGDDIVIGTHEERTYYRRRLPAVAISPESGDYADEELAIQIQSFASPDSTQIYYATTQPVSEHLQEYTGSFFLPLDGAVYAQSIVDPAVVSENGVGGWLPSPVEERQYDRVVSGAQDGSAYFDASADGVIDSAVVELAARWEGLSLPDEIVCQFPGSEQTVQVRHDIAWEEPHNMDNRRIVFPVSGFEDILTGFPTGEYIQLIGDQYIGNVSVADSIAPVIAQAWYVSGEQLLDGERSEDTLEVRFSEEISSILPGRPDNEGLFYLGSSSQPYTGEFTYYDQPGDSTFRFLVENLTGRMYPHRGDSIWVRVSAATDVADYAGNIQDNPANRRVPMDVEELRVNVRMDAFWIADVPAFSPITSYEDVGTPIDGTGSAVSLGGMIVIDPQVPFTEEQARSLDFDGQLTIFDEVGNIVISTSGRQDDRNNIAVFPLLYNGRYVLGVAWDGTNRNGREVHTRSYKVMAVTRWPGVEAPVRVQGMIPVIK</sequence>
<accession>U7DCT7</accession>
<reference evidence="1 2" key="1">
    <citation type="journal article" date="2013" name="Environ. Microbiol.">
        <title>Genome analysis of Chitinivibrio alkaliphilus gen. nov., sp. nov., a novel extremely haloalkaliphilic anaerobic chitinolytic bacterium from the candidate phylum Termite Group 3.</title>
        <authorList>
            <person name="Sorokin D.Y."/>
            <person name="Gumerov V.M."/>
            <person name="Rakitin A.L."/>
            <person name="Beletsky A.V."/>
            <person name="Damste J.S."/>
            <person name="Muyzer G."/>
            <person name="Mardanov A.V."/>
            <person name="Ravin N.V."/>
        </authorList>
    </citation>
    <scope>NUCLEOTIDE SEQUENCE [LARGE SCALE GENOMIC DNA]</scope>
    <source>
        <strain evidence="1 2">ACht1</strain>
    </source>
</reference>
<proteinExistence type="predicted"/>
<dbReference type="Proteomes" id="UP000017148">
    <property type="component" value="Unassembled WGS sequence"/>
</dbReference>
<name>U7DCT7_9BACT</name>
<keyword evidence="2" id="KW-1185">Reference proteome</keyword>
<comment type="caution">
    <text evidence="1">The sequence shown here is derived from an EMBL/GenBank/DDBJ whole genome shotgun (WGS) entry which is preliminary data.</text>
</comment>
<dbReference type="EMBL" id="ASJR01000001">
    <property type="protein sequence ID" value="ERP39378.1"/>
    <property type="molecule type" value="Genomic_DNA"/>
</dbReference>
<protein>
    <submittedName>
        <fullName evidence="1">Uncharacterized protein</fullName>
    </submittedName>
</protein>
<dbReference type="RefSeq" id="WP_022635738.1">
    <property type="nucleotide sequence ID" value="NZ_ASJR01000001.1"/>
</dbReference>